<comment type="caution">
    <text evidence="2">The sequence shown here is derived from an EMBL/GenBank/DDBJ whole genome shotgun (WGS) entry which is preliminary data.</text>
</comment>
<reference evidence="2 3" key="1">
    <citation type="journal article" date="2024" name="bioRxiv">
        <title>A reference genome for Trichogramma kaykai: A tiny desert-dwelling parasitoid wasp with competing sex-ratio distorters.</title>
        <authorList>
            <person name="Culotta J."/>
            <person name="Lindsey A.R."/>
        </authorList>
    </citation>
    <scope>NUCLEOTIDE SEQUENCE [LARGE SCALE GENOMIC DNA]</scope>
    <source>
        <strain evidence="2 3">KSX58</strain>
    </source>
</reference>
<dbReference type="AlphaFoldDB" id="A0ABD2XLM4"/>
<sequence>MPSVVYNPYGRRSIPSYAARTSTLLHNHSRWETRTEHRSYDIDELFSRLEDPKRKGQRRLENIRDVYQPAEIERLLWDACVHERRGLELVELVARSGYKHRVESSSGSSEIVTPVHRALRVKDRRRRDGLLRSLFEIYDDCRANYADHESWTHFHAACVAGCRDIVAGYLELGLDPDAPVLGTGDRPLHIAMAENRPEVVELLLRRGAQPNLLVKGDFVPLHAIPWREAGAHELARLFLEVCDELGQRVPIDIREAERGNTPLHMAVIHGGGADSIELLLRRGAEPNRVNKSGSSLLQSCLERNDDRLLEAFFRVNDELKQTVRVDGPTNVSGQTPLRWAVRKLRPRAVEILLDHGADLASFRFPDRPSDFAKHGWSFGRDGNRRLRIAAGLLGVVESLERGGYALDPATVVRLFDWHGLYEKTKPSEGWCTDREFAREAKGITIKKDGDSSLSLYDLILSPAEDAAKLLTYEDYSRLARTVELPKRQRRACELHLCEKVARGFFRRWAEAVCRDEIVHDTLTNKELRAMCLAAAVEDDDDKSSQATSLVSKVARSLFGKLLVGRDYSRVD</sequence>
<dbReference type="PANTHER" id="PTHR46224">
    <property type="entry name" value="ANKYRIN REPEAT FAMILY PROTEIN"/>
    <property type="match status" value="1"/>
</dbReference>
<dbReference type="InterPro" id="IPR036770">
    <property type="entry name" value="Ankyrin_rpt-contain_sf"/>
</dbReference>
<name>A0ABD2XLM4_9HYME</name>
<gene>
    <name evidence="2" type="ORF">TKK_001577</name>
</gene>
<dbReference type="SMART" id="SM00248">
    <property type="entry name" value="ANK"/>
    <property type="match status" value="4"/>
</dbReference>
<dbReference type="PROSITE" id="PS50088">
    <property type="entry name" value="ANK_REPEAT"/>
    <property type="match status" value="3"/>
</dbReference>
<keyword evidence="3" id="KW-1185">Reference proteome</keyword>
<dbReference type="SUPFAM" id="SSF48403">
    <property type="entry name" value="Ankyrin repeat"/>
    <property type="match status" value="1"/>
</dbReference>
<dbReference type="Pfam" id="PF12796">
    <property type="entry name" value="Ank_2"/>
    <property type="match status" value="2"/>
</dbReference>
<accession>A0ABD2XLM4</accession>
<feature type="repeat" description="ANK" evidence="1">
    <location>
        <begin position="183"/>
        <end position="215"/>
    </location>
</feature>
<dbReference type="Proteomes" id="UP001627154">
    <property type="component" value="Unassembled WGS sequence"/>
</dbReference>
<organism evidence="2 3">
    <name type="scientific">Trichogramma kaykai</name>
    <dbReference type="NCBI Taxonomy" id="54128"/>
    <lineage>
        <taxon>Eukaryota</taxon>
        <taxon>Metazoa</taxon>
        <taxon>Ecdysozoa</taxon>
        <taxon>Arthropoda</taxon>
        <taxon>Hexapoda</taxon>
        <taxon>Insecta</taxon>
        <taxon>Pterygota</taxon>
        <taxon>Neoptera</taxon>
        <taxon>Endopterygota</taxon>
        <taxon>Hymenoptera</taxon>
        <taxon>Apocrita</taxon>
        <taxon>Proctotrupomorpha</taxon>
        <taxon>Chalcidoidea</taxon>
        <taxon>Trichogrammatidae</taxon>
        <taxon>Trichogramma</taxon>
    </lineage>
</organism>
<dbReference type="InterPro" id="IPR002110">
    <property type="entry name" value="Ankyrin_rpt"/>
</dbReference>
<keyword evidence="1" id="KW-0040">ANK repeat</keyword>
<dbReference type="InterPro" id="IPR051616">
    <property type="entry name" value="Cul2-RING_E3_ligase_SR"/>
</dbReference>
<proteinExistence type="predicted"/>
<protein>
    <submittedName>
        <fullName evidence="2">Uncharacterized protein</fullName>
    </submittedName>
</protein>
<feature type="repeat" description="ANK" evidence="1">
    <location>
        <begin position="258"/>
        <end position="291"/>
    </location>
</feature>
<dbReference type="EMBL" id="JBJJXI010000019">
    <property type="protein sequence ID" value="KAL3406207.1"/>
    <property type="molecule type" value="Genomic_DNA"/>
</dbReference>
<evidence type="ECO:0000313" key="2">
    <source>
        <dbReference type="EMBL" id="KAL3406207.1"/>
    </source>
</evidence>
<evidence type="ECO:0000256" key="1">
    <source>
        <dbReference type="PROSITE-ProRule" id="PRU00023"/>
    </source>
</evidence>
<feature type="repeat" description="ANK" evidence="1">
    <location>
        <begin position="332"/>
        <end position="359"/>
    </location>
</feature>
<dbReference type="Gene3D" id="1.25.40.20">
    <property type="entry name" value="Ankyrin repeat-containing domain"/>
    <property type="match status" value="1"/>
</dbReference>
<dbReference type="PROSITE" id="PS50297">
    <property type="entry name" value="ANK_REP_REGION"/>
    <property type="match status" value="3"/>
</dbReference>
<dbReference type="PANTHER" id="PTHR46224:SF64">
    <property type="entry name" value="IQ MOTIF AND ANKYRIN REPEAT DOMAIN-CONTAINING PROTEIN 1"/>
    <property type="match status" value="1"/>
</dbReference>
<evidence type="ECO:0000313" key="3">
    <source>
        <dbReference type="Proteomes" id="UP001627154"/>
    </source>
</evidence>